<dbReference type="Proteomes" id="UP000272193">
    <property type="component" value="Unassembled WGS sequence"/>
</dbReference>
<name>A0A3N4ULH3_9BURK</name>
<evidence type="ECO:0008006" key="4">
    <source>
        <dbReference type="Google" id="ProtNLM"/>
    </source>
</evidence>
<feature type="signal peptide" evidence="1">
    <location>
        <begin position="1"/>
        <end position="32"/>
    </location>
</feature>
<protein>
    <recommendedName>
        <fullName evidence="4">FAD/FMN-containing dehydrogenase</fullName>
    </recommendedName>
</protein>
<keyword evidence="1" id="KW-0732">Signal</keyword>
<dbReference type="RefSeq" id="WP_124224193.1">
    <property type="nucleotide sequence ID" value="NZ_RKQL01000008.1"/>
</dbReference>
<dbReference type="EMBL" id="RKQL01000008">
    <property type="protein sequence ID" value="RPE62860.1"/>
    <property type="molecule type" value="Genomic_DNA"/>
</dbReference>
<keyword evidence="3" id="KW-1185">Reference proteome</keyword>
<sequence length="166" mass="17995">MTSWIHTLRHALRLALVAATFSLGLQASPAAAVEPGQPLPALQIKDQHGQDWHVSADTRLVLFANGRKASNLMQSVVGAQPKGFLESRKAVYLADMSRMPSFVTRTFALPSLREQPFTVGVVLDSALLQGWPAQEDALMLIELTNGRVTALRPVSTEAQLRTALGL</sequence>
<evidence type="ECO:0000313" key="3">
    <source>
        <dbReference type="Proteomes" id="UP000272193"/>
    </source>
</evidence>
<comment type="caution">
    <text evidence="2">The sequence shown here is derived from an EMBL/GenBank/DDBJ whole genome shotgun (WGS) entry which is preliminary data.</text>
</comment>
<reference evidence="2 3" key="1">
    <citation type="submission" date="2018-11" db="EMBL/GenBank/DDBJ databases">
        <title>Genomic Encyclopedia of Type Strains, Phase IV (KMG-IV): sequencing the most valuable type-strain genomes for metagenomic binning, comparative biology and taxonomic classification.</title>
        <authorList>
            <person name="Goeker M."/>
        </authorList>
    </citation>
    <scope>NUCLEOTIDE SEQUENCE [LARGE SCALE GENOMIC DNA]</scope>
    <source>
        <strain evidence="2 3">DSM 101684</strain>
    </source>
</reference>
<evidence type="ECO:0000313" key="2">
    <source>
        <dbReference type="EMBL" id="RPE62860.1"/>
    </source>
</evidence>
<dbReference type="OrthoDB" id="5786920at2"/>
<gene>
    <name evidence="2" type="ORF">EDC62_2559</name>
</gene>
<feature type="chain" id="PRO_5018271030" description="FAD/FMN-containing dehydrogenase" evidence="1">
    <location>
        <begin position="33"/>
        <end position="166"/>
    </location>
</feature>
<dbReference type="AlphaFoldDB" id="A0A3N4ULH3"/>
<organism evidence="2 3">
    <name type="scientific">Tibeticola sediminis</name>
    <dbReference type="NCBI Taxonomy" id="1917811"/>
    <lineage>
        <taxon>Bacteria</taxon>
        <taxon>Pseudomonadati</taxon>
        <taxon>Pseudomonadota</taxon>
        <taxon>Betaproteobacteria</taxon>
        <taxon>Burkholderiales</taxon>
        <taxon>Comamonadaceae</taxon>
        <taxon>Tibeticola</taxon>
    </lineage>
</organism>
<accession>A0A3N4ULH3</accession>
<proteinExistence type="predicted"/>
<evidence type="ECO:0000256" key="1">
    <source>
        <dbReference type="SAM" id="SignalP"/>
    </source>
</evidence>